<dbReference type="EMBL" id="AK353059">
    <property type="protein sequence ID" value="BAJ34145.1"/>
    <property type="molecule type" value="mRNA"/>
</dbReference>
<dbReference type="PANTHER" id="PTHR31045:SF30">
    <property type="entry name" value="PLAC8 FAMILY PROTEIN"/>
    <property type="match status" value="1"/>
</dbReference>
<feature type="transmembrane region" description="Helical" evidence="2">
    <location>
        <begin position="252"/>
        <end position="274"/>
    </location>
</feature>
<feature type="compositionally biased region" description="Polar residues" evidence="1">
    <location>
        <begin position="503"/>
        <end position="515"/>
    </location>
</feature>
<feature type="region of interest" description="Disordered" evidence="1">
    <location>
        <begin position="495"/>
        <end position="554"/>
    </location>
</feature>
<evidence type="ECO:0000313" key="3">
    <source>
        <dbReference type="EMBL" id="BAJ34145.1"/>
    </source>
</evidence>
<feature type="transmembrane region" description="Helical" evidence="2">
    <location>
        <begin position="122"/>
        <end position="144"/>
    </location>
</feature>
<dbReference type="GO" id="GO:0009975">
    <property type="term" value="F:cyclase activity"/>
    <property type="evidence" value="ECO:0007669"/>
    <property type="project" value="TreeGrafter"/>
</dbReference>
<accession>E4MX12</accession>
<proteinExistence type="evidence at transcript level"/>
<protein>
    <submittedName>
        <fullName evidence="3">mRNA, clone: RTFL01-16-J06</fullName>
    </submittedName>
</protein>
<dbReference type="InterPro" id="IPR021369">
    <property type="entry name" value="DUF2985"/>
</dbReference>
<keyword evidence="2" id="KW-1133">Transmembrane helix</keyword>
<feature type="transmembrane region" description="Helical" evidence="2">
    <location>
        <begin position="338"/>
        <end position="358"/>
    </location>
</feature>
<evidence type="ECO:0000256" key="2">
    <source>
        <dbReference type="SAM" id="Phobius"/>
    </source>
</evidence>
<dbReference type="PANTHER" id="PTHR31045">
    <property type="entry name" value="PLAC8 FAMILY PROTEIN-RELATED"/>
    <property type="match status" value="1"/>
</dbReference>
<feature type="compositionally biased region" description="Basic and acidic residues" evidence="1">
    <location>
        <begin position="518"/>
        <end position="538"/>
    </location>
</feature>
<name>E4MX12_EUTHA</name>
<keyword evidence="2" id="KW-0812">Transmembrane</keyword>
<feature type="transmembrane region" description="Helical" evidence="2">
    <location>
        <begin position="217"/>
        <end position="240"/>
    </location>
</feature>
<dbReference type="GO" id="GO:0051762">
    <property type="term" value="P:sesquiterpene biosynthetic process"/>
    <property type="evidence" value="ECO:0007669"/>
    <property type="project" value="TreeGrafter"/>
</dbReference>
<feature type="transmembrane region" description="Helical" evidence="2">
    <location>
        <begin position="370"/>
        <end position="389"/>
    </location>
</feature>
<feature type="region of interest" description="Disordered" evidence="1">
    <location>
        <begin position="1"/>
        <end position="24"/>
    </location>
</feature>
<dbReference type="Pfam" id="PF04749">
    <property type="entry name" value="PLAC8"/>
    <property type="match status" value="1"/>
</dbReference>
<evidence type="ECO:0000256" key="1">
    <source>
        <dbReference type="SAM" id="MobiDB-lite"/>
    </source>
</evidence>
<reference evidence="3" key="2">
    <citation type="journal article" date="2010" name="BMC Plant Biol.">
        <title>Comparative genomic analysis of 1047 completely sequenced cDNAs from an Arabidopsis-related model halophyte, Thellungiella halophila.</title>
        <authorList>
            <person name="Taji T."/>
            <person name="Komatsu K."/>
            <person name="Katori T."/>
            <person name="Kawasaki Y."/>
            <person name="Sakata Y."/>
            <person name="Tanaka S."/>
            <person name="Kobayashi M."/>
            <person name="Toyoda A."/>
            <person name="Seki M."/>
            <person name="Shinozaki K."/>
        </authorList>
    </citation>
    <scope>NUCLEOTIDE SEQUENCE</scope>
</reference>
<sequence>MGSNCDGNLKGEIEESNGSGKSKALCPLDVSTSRRTLIGVGKPKSWSITALPDASSRTKLLKFGSPSAKFMKMAEERDEVSRSVTSSSSSHNFRERISGVLHRKIDWTSLMNMGKEWIKNPINMALFVWILVVAVSGAILFMVMTGMLNHALPKKSQRDAWFEVNNQILNGLFTLMCLYQHPKRFYHLVLLCRWKHDDITKLRKVYCKNGTYKPHEWMHIMVVVILLHLNCFAQYALCGLNVGFRRSERPPIGVAICISAAIGAPAAAGLYTMLSPLGKDYDDDSSVDEENQLQREEGSVSRRVTLERRYSFASTSASAGDGMVPVSDPQWSGGIMDIWHDISLAYLSLFCTFCVFGWNMERVGFGNMYVHIATFILFCLAPFFIFNLAAVNIDNETVREALGISGILLCLFGLLYGGFWRIQMRKRYKLPSYKFCFGRAAVADCTLWLFCCWCSLAQEVRTANSYEIVEDKFCQRSAEEKSLVSPLPREEGVFDPRFGLGSSPKNMSGANSPSPSRFWEEVHSPDVQTPREKDEGKSEVVLTPPSPLSIHRET</sequence>
<dbReference type="Pfam" id="PF11204">
    <property type="entry name" value="DUF2985"/>
    <property type="match status" value="1"/>
</dbReference>
<organism evidence="3">
    <name type="scientific">Eutrema halophilum</name>
    <name type="common">Salt cress</name>
    <name type="synonym">Sisymbrium halophilum</name>
    <dbReference type="NCBI Taxonomy" id="98038"/>
    <lineage>
        <taxon>Eukaryota</taxon>
        <taxon>Viridiplantae</taxon>
        <taxon>Streptophyta</taxon>
        <taxon>Embryophyta</taxon>
        <taxon>Tracheophyta</taxon>
        <taxon>Spermatophyta</taxon>
        <taxon>Magnoliopsida</taxon>
        <taxon>eudicotyledons</taxon>
        <taxon>Gunneridae</taxon>
        <taxon>Pentapetalae</taxon>
        <taxon>rosids</taxon>
        <taxon>malvids</taxon>
        <taxon>Brassicales</taxon>
        <taxon>Brassicaceae</taxon>
        <taxon>Eutremeae</taxon>
        <taxon>Eutrema</taxon>
    </lineage>
</organism>
<dbReference type="AlphaFoldDB" id="E4MX12"/>
<dbReference type="NCBIfam" id="TIGR01571">
    <property type="entry name" value="A_thal_Cys_rich"/>
    <property type="match status" value="1"/>
</dbReference>
<feature type="transmembrane region" description="Helical" evidence="2">
    <location>
        <begin position="401"/>
        <end position="420"/>
    </location>
</feature>
<reference evidence="3" key="1">
    <citation type="journal article" date="2008" name="BMC Plant Biol.">
        <title>Large-scale collection and annotation of full-length enriched cDNAs from a model halophyte, Thellungiella halophila.</title>
        <authorList>
            <person name="Taji T."/>
            <person name="Sakurai T."/>
            <person name="Mochida K."/>
            <person name="Ishiwata A."/>
            <person name="Kurotani A."/>
            <person name="Totoki Y."/>
            <person name="Toyoda A."/>
            <person name="Sakaki Y."/>
            <person name="Seki M."/>
            <person name="Ono H."/>
            <person name="Sakata Y."/>
            <person name="Tanaka S."/>
            <person name="Shinozaki K."/>
        </authorList>
    </citation>
    <scope>NUCLEOTIDE SEQUENCE</scope>
</reference>
<dbReference type="InterPro" id="IPR006461">
    <property type="entry name" value="PLAC_motif_containing"/>
</dbReference>
<keyword evidence="2" id="KW-0472">Membrane</keyword>